<proteinExistence type="predicted"/>
<dbReference type="InterPro" id="IPR050553">
    <property type="entry name" value="Thioredoxin_ResA/DsbE_sf"/>
</dbReference>
<dbReference type="Proteomes" id="UP000619295">
    <property type="component" value="Unassembled WGS sequence"/>
</dbReference>
<dbReference type="Pfam" id="PF00578">
    <property type="entry name" value="AhpC-TSA"/>
    <property type="match status" value="1"/>
</dbReference>
<dbReference type="PANTHER" id="PTHR42852:SF13">
    <property type="entry name" value="PROTEIN DIPZ"/>
    <property type="match status" value="1"/>
</dbReference>
<gene>
    <name evidence="4" type="ORF">IED13_16655</name>
</gene>
<comment type="caution">
    <text evidence="4">The sequence shown here is derived from an EMBL/GenBank/DDBJ whole genome shotgun (WGS) entry which is preliminary data.</text>
</comment>
<organism evidence="4 5">
    <name type="scientific">Bosea spartocytisi</name>
    <dbReference type="NCBI Taxonomy" id="2773451"/>
    <lineage>
        <taxon>Bacteria</taxon>
        <taxon>Pseudomonadati</taxon>
        <taxon>Pseudomonadota</taxon>
        <taxon>Alphaproteobacteria</taxon>
        <taxon>Hyphomicrobiales</taxon>
        <taxon>Boseaceae</taxon>
        <taxon>Bosea</taxon>
    </lineage>
</organism>
<dbReference type="GO" id="GO:0016209">
    <property type="term" value="F:antioxidant activity"/>
    <property type="evidence" value="ECO:0007669"/>
    <property type="project" value="InterPro"/>
</dbReference>
<dbReference type="InterPro" id="IPR000866">
    <property type="entry name" value="AhpC/TSA"/>
</dbReference>
<keyword evidence="1" id="KW-0676">Redox-active center</keyword>
<keyword evidence="2" id="KW-1133">Transmembrane helix</keyword>
<dbReference type="InterPro" id="IPR036249">
    <property type="entry name" value="Thioredoxin-like_sf"/>
</dbReference>
<dbReference type="SUPFAM" id="SSF52833">
    <property type="entry name" value="Thioredoxin-like"/>
    <property type="match status" value="1"/>
</dbReference>
<evidence type="ECO:0000259" key="3">
    <source>
        <dbReference type="PROSITE" id="PS51352"/>
    </source>
</evidence>
<dbReference type="EMBL" id="JACXWY010000010">
    <property type="protein sequence ID" value="MBD3847338.1"/>
    <property type="molecule type" value="Genomic_DNA"/>
</dbReference>
<reference evidence="4" key="1">
    <citation type="submission" date="2020-09" db="EMBL/GenBank/DDBJ databases">
        <title>Bosea spartocytisi sp. nov. a root nodule endophyte of Spartocytisus supranubius in the high mountain ecosystem fo the Teide National Park (Canary Islands, Spain).</title>
        <authorList>
            <person name="Pulido-Suarez L."/>
            <person name="Peix A."/>
            <person name="Igual J.M."/>
            <person name="Socas-Perez N."/>
            <person name="Velazquez E."/>
            <person name="Flores-Felix J.D."/>
            <person name="Leon-Barrios M."/>
        </authorList>
    </citation>
    <scope>NUCLEOTIDE SEQUENCE</scope>
    <source>
        <strain evidence="4">SSUT16</strain>
    </source>
</reference>
<keyword evidence="5" id="KW-1185">Reference proteome</keyword>
<protein>
    <submittedName>
        <fullName evidence="4">TlpA family protein disulfide reductase</fullName>
    </submittedName>
</protein>
<evidence type="ECO:0000313" key="5">
    <source>
        <dbReference type="Proteomes" id="UP000619295"/>
    </source>
</evidence>
<evidence type="ECO:0000313" key="4">
    <source>
        <dbReference type="EMBL" id="MBD3847338.1"/>
    </source>
</evidence>
<dbReference type="PROSITE" id="PS51352">
    <property type="entry name" value="THIOREDOXIN_2"/>
    <property type="match status" value="1"/>
</dbReference>
<name>A0A927E9Q2_9HYPH</name>
<dbReference type="GO" id="GO:0015036">
    <property type="term" value="F:disulfide oxidoreductase activity"/>
    <property type="evidence" value="ECO:0007669"/>
    <property type="project" value="UniProtKB-ARBA"/>
</dbReference>
<evidence type="ECO:0000256" key="1">
    <source>
        <dbReference type="ARBA" id="ARBA00023284"/>
    </source>
</evidence>
<evidence type="ECO:0000256" key="2">
    <source>
        <dbReference type="SAM" id="Phobius"/>
    </source>
</evidence>
<dbReference type="Gene3D" id="3.40.30.10">
    <property type="entry name" value="Glutaredoxin"/>
    <property type="match status" value="1"/>
</dbReference>
<feature type="transmembrane region" description="Helical" evidence="2">
    <location>
        <begin position="30"/>
        <end position="53"/>
    </location>
</feature>
<dbReference type="InterPro" id="IPR013766">
    <property type="entry name" value="Thioredoxin_domain"/>
</dbReference>
<dbReference type="CDD" id="cd02966">
    <property type="entry name" value="TlpA_like_family"/>
    <property type="match status" value="1"/>
</dbReference>
<feature type="domain" description="Thioredoxin" evidence="3">
    <location>
        <begin position="59"/>
        <end position="201"/>
    </location>
</feature>
<dbReference type="RefSeq" id="WP_089172808.1">
    <property type="nucleotide sequence ID" value="NZ_JACXWY010000010.1"/>
</dbReference>
<sequence length="213" mass="23675">MQEAPKSGGGRQRTRGDDLIAHKTPRRYRLYVLLAMLAIPGVVAVVYGSSTIWSERSTPVQSRRALDLKFERADGRSIRLAELRGKAILLNIWATWCLSCRTEMPSLDRLQAQMGSKAFEVVALSVDRDGAEVVKPFYSQFGIKDLTIYLDREGKAVRSFKITGLPTTLLLGPDGAEVLRWVGPKEWDSPELISEISRHVPTLSEPGNRGAQP</sequence>
<dbReference type="PANTHER" id="PTHR42852">
    <property type="entry name" value="THIOL:DISULFIDE INTERCHANGE PROTEIN DSBE"/>
    <property type="match status" value="1"/>
</dbReference>
<dbReference type="InterPro" id="IPR017937">
    <property type="entry name" value="Thioredoxin_CS"/>
</dbReference>
<keyword evidence="2" id="KW-0472">Membrane</keyword>
<accession>A0A927E9Q2</accession>
<dbReference type="AlphaFoldDB" id="A0A927E9Q2"/>
<dbReference type="PROSITE" id="PS00194">
    <property type="entry name" value="THIOREDOXIN_1"/>
    <property type="match status" value="1"/>
</dbReference>
<keyword evidence="2" id="KW-0812">Transmembrane</keyword>